<evidence type="ECO:0000256" key="5">
    <source>
        <dbReference type="SAM" id="Phobius"/>
    </source>
</evidence>
<keyword evidence="3" id="KW-0862">Zinc</keyword>
<dbReference type="Pfam" id="PF04536">
    <property type="entry name" value="TPM_phosphatase"/>
    <property type="match status" value="1"/>
</dbReference>
<dbReference type="GO" id="GO:0016020">
    <property type="term" value="C:membrane"/>
    <property type="evidence" value="ECO:0007669"/>
    <property type="project" value="TreeGrafter"/>
</dbReference>
<dbReference type="InterPro" id="IPR013083">
    <property type="entry name" value="Znf_RING/FYVE/PHD"/>
</dbReference>
<dbReference type="Proteomes" id="UP000023152">
    <property type="component" value="Unassembled WGS sequence"/>
</dbReference>
<evidence type="ECO:0000313" key="7">
    <source>
        <dbReference type="EMBL" id="ETO02495.1"/>
    </source>
</evidence>
<dbReference type="OrthoDB" id="8062037at2759"/>
<keyword evidence="5" id="KW-1133">Transmembrane helix</keyword>
<dbReference type="OMA" id="LLCGHKY"/>
<dbReference type="InterPro" id="IPR017907">
    <property type="entry name" value="Znf_RING_CS"/>
</dbReference>
<dbReference type="InterPro" id="IPR007621">
    <property type="entry name" value="TPM_dom"/>
</dbReference>
<dbReference type="InterPro" id="IPR001841">
    <property type="entry name" value="Znf_RING"/>
</dbReference>
<evidence type="ECO:0000256" key="4">
    <source>
        <dbReference type="PROSITE-ProRule" id="PRU00175"/>
    </source>
</evidence>
<accession>X6LP36</accession>
<dbReference type="Gene3D" id="3.30.40.10">
    <property type="entry name" value="Zinc/RING finger domain, C3HC4 (zinc finger)"/>
    <property type="match status" value="1"/>
</dbReference>
<dbReference type="SMART" id="SM00184">
    <property type="entry name" value="RING"/>
    <property type="match status" value="1"/>
</dbReference>
<dbReference type="PANTHER" id="PTHR33748:SF5">
    <property type="entry name" value="GROUND-LIKE DOMAIN-CONTAINING PROTEIN"/>
    <property type="match status" value="1"/>
</dbReference>
<sequence>IFTPFVPVKKNFFVLIYNMIWLLVPIFFILLVIGSWSKLSLDDFPNPLNDPLQCGNVGPSEREEKKQKKSCEMEMIAKYQIDKTILKMKNKMKRIECGNETKGMEIGIALISNFHKYNYNSKSDEDIPSLTKLYSKHIHDKWGVGDARCNNGMMILIAIEHRYLYISTGSGIKDIITESLIQDYLIPNITKPLMRNGAYGQAIIDVLYSFLYLFVSVRDEIEGKNKVIEILVGVVAFYIAFYKRYRKYKLSKKLKEIYRQTKDRHFSSTNCPICLEDAGGTKRDNQLLPCGHCFCRACLVSWIQKEGTGERCPICDTHSFAEKKYIPLWRKELRFRLTRLKACYGHITDEMVDTWSNSEPLIDFSLENFDSKPRVRSSKSFYSGSSSYGGGSSSDGGWFFLFVFLLKNEINKTLFI</sequence>
<proteinExistence type="predicted"/>
<name>X6LP36_RETFI</name>
<dbReference type="CDD" id="cd16449">
    <property type="entry name" value="RING-HC"/>
    <property type="match status" value="1"/>
</dbReference>
<evidence type="ECO:0000313" key="8">
    <source>
        <dbReference type="Proteomes" id="UP000023152"/>
    </source>
</evidence>
<dbReference type="Pfam" id="PF13639">
    <property type="entry name" value="zf-RING_2"/>
    <property type="match status" value="1"/>
</dbReference>
<keyword evidence="8" id="KW-1185">Reference proteome</keyword>
<keyword evidence="5" id="KW-0812">Transmembrane</keyword>
<evidence type="ECO:0000256" key="2">
    <source>
        <dbReference type="ARBA" id="ARBA00022771"/>
    </source>
</evidence>
<dbReference type="GO" id="GO:0008270">
    <property type="term" value="F:zinc ion binding"/>
    <property type="evidence" value="ECO:0007669"/>
    <property type="project" value="UniProtKB-KW"/>
</dbReference>
<keyword evidence="5" id="KW-0472">Membrane</keyword>
<evidence type="ECO:0000259" key="6">
    <source>
        <dbReference type="PROSITE" id="PS50089"/>
    </source>
</evidence>
<feature type="transmembrane region" description="Helical" evidence="5">
    <location>
        <begin position="12"/>
        <end position="33"/>
    </location>
</feature>
<reference evidence="7 8" key="1">
    <citation type="journal article" date="2013" name="Curr. Biol.">
        <title>The Genome of the Foraminiferan Reticulomyxa filosa.</title>
        <authorList>
            <person name="Glockner G."/>
            <person name="Hulsmann N."/>
            <person name="Schleicher M."/>
            <person name="Noegel A.A."/>
            <person name="Eichinger L."/>
            <person name="Gallinger C."/>
            <person name="Pawlowski J."/>
            <person name="Sierra R."/>
            <person name="Euteneuer U."/>
            <person name="Pillet L."/>
            <person name="Moustafa A."/>
            <person name="Platzer M."/>
            <person name="Groth M."/>
            <person name="Szafranski K."/>
            <person name="Schliwa M."/>
        </authorList>
    </citation>
    <scope>NUCLEOTIDE SEQUENCE [LARGE SCALE GENOMIC DNA]</scope>
</reference>
<keyword evidence="2 4" id="KW-0863">Zinc-finger</keyword>
<feature type="non-terminal residue" evidence="7">
    <location>
        <position position="1"/>
    </location>
</feature>
<dbReference type="PROSITE" id="PS00518">
    <property type="entry name" value="ZF_RING_1"/>
    <property type="match status" value="1"/>
</dbReference>
<keyword evidence="1" id="KW-0479">Metal-binding</keyword>
<evidence type="ECO:0000256" key="3">
    <source>
        <dbReference type="ARBA" id="ARBA00022833"/>
    </source>
</evidence>
<dbReference type="PROSITE" id="PS50089">
    <property type="entry name" value="ZF_RING_2"/>
    <property type="match status" value="1"/>
</dbReference>
<gene>
    <name evidence="7" type="ORF">RFI_34935</name>
</gene>
<feature type="domain" description="RING-type" evidence="6">
    <location>
        <begin position="271"/>
        <end position="316"/>
    </location>
</feature>
<dbReference type="PANTHER" id="PTHR33748">
    <property type="entry name" value="PROTEIN CBG04600"/>
    <property type="match status" value="1"/>
</dbReference>
<organism evidence="7 8">
    <name type="scientific">Reticulomyxa filosa</name>
    <dbReference type="NCBI Taxonomy" id="46433"/>
    <lineage>
        <taxon>Eukaryota</taxon>
        <taxon>Sar</taxon>
        <taxon>Rhizaria</taxon>
        <taxon>Retaria</taxon>
        <taxon>Foraminifera</taxon>
        <taxon>Monothalamids</taxon>
        <taxon>Reticulomyxidae</taxon>
        <taxon>Reticulomyxa</taxon>
    </lineage>
</organism>
<protein>
    <recommendedName>
        <fullName evidence="6">RING-type domain-containing protein</fullName>
    </recommendedName>
</protein>
<dbReference type="AlphaFoldDB" id="X6LP36"/>
<evidence type="ECO:0000256" key="1">
    <source>
        <dbReference type="ARBA" id="ARBA00022723"/>
    </source>
</evidence>
<comment type="caution">
    <text evidence="7">The sequence shown here is derived from an EMBL/GenBank/DDBJ whole genome shotgun (WGS) entry which is preliminary data.</text>
</comment>
<dbReference type="EMBL" id="ASPP01035642">
    <property type="protein sequence ID" value="ETO02495.1"/>
    <property type="molecule type" value="Genomic_DNA"/>
</dbReference>
<dbReference type="Gene3D" id="3.10.310.50">
    <property type="match status" value="1"/>
</dbReference>
<dbReference type="SUPFAM" id="SSF57850">
    <property type="entry name" value="RING/U-box"/>
    <property type="match status" value="1"/>
</dbReference>